<evidence type="ECO:0008006" key="3">
    <source>
        <dbReference type="Google" id="ProtNLM"/>
    </source>
</evidence>
<reference evidence="2" key="1">
    <citation type="submission" date="2024-06" db="EMBL/GenBank/DDBJ databases">
        <title>A Novel Isolate, Dehalogenimonas sp. Strain 4OHTPN, Dechlorinates Aromatic 4 Hydroxy chlorothalonil by a Novel Reductive Dehalogenase.</title>
        <authorList>
            <person name="Liu G."/>
        </authorList>
    </citation>
    <scope>NUCLEOTIDE SEQUENCE</scope>
    <source>
        <strain evidence="2">4OHTPN</strain>
    </source>
</reference>
<evidence type="ECO:0000256" key="1">
    <source>
        <dbReference type="SAM" id="Phobius"/>
    </source>
</evidence>
<organism evidence="2">
    <name type="scientific">Dehalogenimonas sp. 4OHTPN</name>
    <dbReference type="NCBI Taxonomy" id="3166643"/>
    <lineage>
        <taxon>Bacteria</taxon>
        <taxon>Bacillati</taxon>
        <taxon>Chloroflexota</taxon>
        <taxon>Dehalococcoidia</taxon>
        <taxon>Dehalococcoidales</taxon>
        <taxon>Dehalococcoidaceae</taxon>
        <taxon>Dehalogenimonas</taxon>
    </lineage>
</organism>
<dbReference type="RefSeq" id="WP_353714100.1">
    <property type="nucleotide sequence ID" value="NZ_CP159307.1"/>
</dbReference>
<feature type="transmembrane region" description="Helical" evidence="1">
    <location>
        <begin position="41"/>
        <end position="60"/>
    </location>
</feature>
<evidence type="ECO:0000313" key="2">
    <source>
        <dbReference type="EMBL" id="XCH32830.1"/>
    </source>
</evidence>
<name>A0AAU8G9R5_9CHLR</name>
<feature type="transmembrane region" description="Helical" evidence="1">
    <location>
        <begin position="104"/>
        <end position="125"/>
    </location>
</feature>
<keyword evidence="1" id="KW-0812">Transmembrane</keyword>
<dbReference type="EMBL" id="CP159307">
    <property type="protein sequence ID" value="XCH32830.1"/>
    <property type="molecule type" value="Genomic_DNA"/>
</dbReference>
<feature type="transmembrane region" description="Helical" evidence="1">
    <location>
        <begin position="132"/>
        <end position="150"/>
    </location>
</feature>
<feature type="transmembrane region" description="Helical" evidence="1">
    <location>
        <begin position="170"/>
        <end position="189"/>
    </location>
</feature>
<keyword evidence="1" id="KW-1133">Transmembrane helix</keyword>
<dbReference type="AlphaFoldDB" id="A0AAU8G9R5"/>
<keyword evidence="1" id="KW-0472">Membrane</keyword>
<sequence>MTKTRIANLISDGLNPLAAGLIILGLVASEAAGSAVEALKWFIAVTGLCFVPPLLIAVYLVRTGRMDALFSNRRHQRHRIYVVGLFFNVLGIFILTWLNAPQLLTAALIAGLASIVSFAFINLWWKISVHASTVAALVTVLHLLYGAWAVPSLSLIPLMGWARVHLGQHTAAQVAIGSALSSLIVLIIFTRYGGI</sequence>
<gene>
    <name evidence="2" type="ORF">ABV300_06650</name>
</gene>
<dbReference type="InterPro" id="IPR036938">
    <property type="entry name" value="PAP2/HPO_sf"/>
</dbReference>
<accession>A0AAU8G9R5</accession>
<proteinExistence type="predicted"/>
<feature type="transmembrane region" description="Helical" evidence="1">
    <location>
        <begin position="80"/>
        <end position="98"/>
    </location>
</feature>
<protein>
    <recommendedName>
        <fullName evidence="3">Phosphatidic acid phosphatase type 2/haloperoxidase domain-containing protein</fullName>
    </recommendedName>
</protein>
<dbReference type="SUPFAM" id="SSF48317">
    <property type="entry name" value="Acid phosphatase/Vanadium-dependent haloperoxidase"/>
    <property type="match status" value="1"/>
</dbReference>